<feature type="compositionally biased region" description="Polar residues" evidence="4">
    <location>
        <begin position="279"/>
        <end position="300"/>
    </location>
</feature>
<proteinExistence type="predicted"/>
<evidence type="ECO:0000259" key="6">
    <source>
        <dbReference type="PROSITE" id="PS51132"/>
    </source>
</evidence>
<evidence type="ECO:0000256" key="3">
    <source>
        <dbReference type="PROSITE-ProRule" id="PRU00446"/>
    </source>
</evidence>
<comment type="subcellular location">
    <subcellularLocation>
        <location evidence="1">Secreted</location>
    </subcellularLocation>
</comment>
<dbReference type="AlphaFoldDB" id="A0AAW1FZF5"/>
<feature type="compositionally biased region" description="Polar residues" evidence="4">
    <location>
        <begin position="520"/>
        <end position="533"/>
    </location>
</feature>
<keyword evidence="8" id="KW-1185">Reference proteome</keyword>
<evidence type="ECO:0000313" key="7">
    <source>
        <dbReference type="EMBL" id="KAK9539471.1"/>
    </source>
</evidence>
<comment type="caution">
    <text evidence="7">The sequence shown here is derived from an EMBL/GenBank/DDBJ whole genome shotgun (WGS) entry which is preliminary data.</text>
</comment>
<dbReference type="GO" id="GO:0007165">
    <property type="term" value="P:signal transduction"/>
    <property type="evidence" value="ECO:0007669"/>
    <property type="project" value="TreeGrafter"/>
</dbReference>
<evidence type="ECO:0000256" key="4">
    <source>
        <dbReference type="SAM" id="MobiDB-lite"/>
    </source>
</evidence>
<feature type="compositionally biased region" description="Polar residues" evidence="4">
    <location>
        <begin position="374"/>
        <end position="383"/>
    </location>
</feature>
<reference evidence="7 8" key="1">
    <citation type="journal article" date="2024" name="Genome Biol. Evol.">
        <title>Chromosome-level genome assembly of the viviparous eelpout Zoarces viviparus.</title>
        <authorList>
            <person name="Fuhrmann N."/>
            <person name="Brasseur M.V."/>
            <person name="Bakowski C.E."/>
            <person name="Podsiadlowski L."/>
            <person name="Prost S."/>
            <person name="Krehenwinkel H."/>
            <person name="Mayer C."/>
        </authorList>
    </citation>
    <scope>NUCLEOTIDE SEQUENCE [LARGE SCALE GENOMIC DNA]</scope>
    <source>
        <strain evidence="7">NO-MEL_2022_Ind0_liver</strain>
    </source>
</reference>
<dbReference type="InterPro" id="IPR050605">
    <property type="entry name" value="Olfactomedin-like_domain"/>
</dbReference>
<keyword evidence="2" id="KW-0964">Secreted</keyword>
<feature type="compositionally biased region" description="Basic and acidic residues" evidence="4">
    <location>
        <begin position="40"/>
        <end position="57"/>
    </location>
</feature>
<feature type="chain" id="PRO_5043810896" description="Olfactomedin-like domain-containing protein" evidence="5">
    <location>
        <begin position="20"/>
        <end position="797"/>
    </location>
</feature>
<dbReference type="PANTHER" id="PTHR23192">
    <property type="entry name" value="OLFACTOMEDIN-RELATED"/>
    <property type="match status" value="1"/>
</dbReference>
<gene>
    <name evidence="7" type="ORF">VZT92_004575</name>
</gene>
<dbReference type="Pfam" id="PF02191">
    <property type="entry name" value="OLF"/>
    <property type="match status" value="1"/>
</dbReference>
<feature type="compositionally biased region" description="Basic and acidic residues" evidence="4">
    <location>
        <begin position="328"/>
        <end position="342"/>
    </location>
</feature>
<dbReference type="PROSITE" id="PS51132">
    <property type="entry name" value="OLF"/>
    <property type="match status" value="1"/>
</dbReference>
<dbReference type="PANTHER" id="PTHR23192:SF79">
    <property type="entry name" value="OLFACTOMEDIN-LIKE PROTEIN 2B ISOFORM X1"/>
    <property type="match status" value="1"/>
</dbReference>
<comment type="caution">
    <text evidence="3">Lacks conserved residue(s) required for the propagation of feature annotation.</text>
</comment>
<evidence type="ECO:0000313" key="8">
    <source>
        <dbReference type="Proteomes" id="UP001488805"/>
    </source>
</evidence>
<name>A0AAW1FZF5_ZOAVI</name>
<evidence type="ECO:0000256" key="1">
    <source>
        <dbReference type="ARBA" id="ARBA00004613"/>
    </source>
</evidence>
<feature type="region of interest" description="Disordered" evidence="4">
    <location>
        <begin position="37"/>
        <end position="77"/>
    </location>
</feature>
<dbReference type="Proteomes" id="UP001488805">
    <property type="component" value="Unassembled WGS sequence"/>
</dbReference>
<feature type="compositionally biased region" description="Low complexity" evidence="4">
    <location>
        <begin position="395"/>
        <end position="492"/>
    </location>
</feature>
<dbReference type="InterPro" id="IPR003112">
    <property type="entry name" value="Olfac-like_dom"/>
</dbReference>
<evidence type="ECO:0000256" key="5">
    <source>
        <dbReference type="SAM" id="SignalP"/>
    </source>
</evidence>
<feature type="compositionally biased region" description="Basic and acidic residues" evidence="4">
    <location>
        <begin position="217"/>
        <end position="245"/>
    </location>
</feature>
<feature type="domain" description="Olfactomedin-like" evidence="6">
    <location>
        <begin position="545"/>
        <end position="797"/>
    </location>
</feature>
<sequence>MWRRLSLLLLCCAVRGLDALEADRSADPSRETMLVTEAAEMGKPDKDAPSTAKEQDRGAPVVGAEGRVQQPTAEPLDEEMDNQENIISQLLGDYDKVKTVSSGSDCVCRCIVRPIKRSDCSRLHDSELPSPSQDYFTVETVTKGTDCKKCVCMAPPSAVNPCEGEYRFKKLQEASKDDIKLATIIDLLEGSLYGMDLLKLHSVTTKLLTRVDNMEKAVARNSSEKTREKERVKERAKEKEKERKAQQKKKKVNDLERAGQKSGAAAYGNKKKNSDGQLKKNQQQDGLERQQPTRNKTGTQKPIKDKTEPKQPITDKNGMVIRGVTFYKAEEGSYKEKDDKGKGKNATLTANASVDLLIRESLPPTKTFPIKSPGPSTTVSTQLDFEDRSRRLSSPTPTQQPTAPPTTTQRTTTTTKPVPTTIKPTNKSTTSLPPTTSKPTTSKLTTTTQQPTTKPVPTTIKLTTELTTNIPQTAPKQTTTKPTTTSQQTSTPILSTPRFDQHTTSLSGPPIHKSPMADSQPGSKSRLSWTESPYDQPKTTKKPAVCKDTVASISEPVQLNSYGFSDGAWMRDGRGHGNVIYLTNGHYGNNLFEFRDMDTFKSGQASNSYKLPYSFTGTGHVVFNGAFYYNRAFSRDVIRYDLRHRYVAAWTTLHDAILEEQAHRTQTELEFAVDESGLWLLYPALDTEGFHQEVTLLIHLRHRDLQPIQSFRTGLRRGRYGNSFLVCGVLYAVNSMEHRYANVTYAFDTHTLTHSMPGLAFTNMHAHTSQLAYCPLDKKLYAWDDGHQMTYDVVFAY</sequence>
<keyword evidence="5" id="KW-0732">Signal</keyword>
<dbReference type="SMART" id="SM00284">
    <property type="entry name" value="OLF"/>
    <property type="match status" value="1"/>
</dbReference>
<evidence type="ECO:0000256" key="2">
    <source>
        <dbReference type="ARBA" id="ARBA00022525"/>
    </source>
</evidence>
<protein>
    <recommendedName>
        <fullName evidence="6">Olfactomedin-like domain-containing protein</fullName>
    </recommendedName>
</protein>
<dbReference type="GO" id="GO:0005615">
    <property type="term" value="C:extracellular space"/>
    <property type="evidence" value="ECO:0007669"/>
    <property type="project" value="TreeGrafter"/>
</dbReference>
<organism evidence="7 8">
    <name type="scientific">Zoarces viviparus</name>
    <name type="common">Viviparous eelpout</name>
    <name type="synonym">Blennius viviparus</name>
    <dbReference type="NCBI Taxonomy" id="48416"/>
    <lineage>
        <taxon>Eukaryota</taxon>
        <taxon>Metazoa</taxon>
        <taxon>Chordata</taxon>
        <taxon>Craniata</taxon>
        <taxon>Vertebrata</taxon>
        <taxon>Euteleostomi</taxon>
        <taxon>Actinopterygii</taxon>
        <taxon>Neopterygii</taxon>
        <taxon>Teleostei</taxon>
        <taxon>Neoteleostei</taxon>
        <taxon>Acanthomorphata</taxon>
        <taxon>Eupercaria</taxon>
        <taxon>Perciformes</taxon>
        <taxon>Cottioidei</taxon>
        <taxon>Zoarcales</taxon>
        <taxon>Zoarcidae</taxon>
        <taxon>Zoarcinae</taxon>
        <taxon>Zoarces</taxon>
    </lineage>
</organism>
<dbReference type="EMBL" id="JBCEZU010000023">
    <property type="protein sequence ID" value="KAK9539471.1"/>
    <property type="molecule type" value="Genomic_DNA"/>
</dbReference>
<feature type="region of interest" description="Disordered" evidence="4">
    <location>
        <begin position="217"/>
        <end position="545"/>
    </location>
</feature>
<feature type="signal peptide" evidence="5">
    <location>
        <begin position="1"/>
        <end position="19"/>
    </location>
</feature>
<accession>A0AAW1FZF5</accession>